<evidence type="ECO:0000259" key="12">
    <source>
        <dbReference type="PROSITE" id="PS50026"/>
    </source>
</evidence>
<gene>
    <name evidence="14" type="ORF">LOD99_3193</name>
</gene>
<evidence type="ECO:0000256" key="1">
    <source>
        <dbReference type="ARBA" id="ARBA00009456"/>
    </source>
</evidence>
<evidence type="ECO:0000256" key="2">
    <source>
        <dbReference type="ARBA" id="ARBA00022536"/>
    </source>
</evidence>
<evidence type="ECO:0000256" key="3">
    <source>
        <dbReference type="ARBA" id="ARBA00022729"/>
    </source>
</evidence>
<dbReference type="GO" id="GO:0005576">
    <property type="term" value="C:extracellular region"/>
    <property type="evidence" value="ECO:0007669"/>
    <property type="project" value="InterPro"/>
</dbReference>
<dbReference type="PROSITE" id="PS51234">
    <property type="entry name" value="TSP3"/>
    <property type="match status" value="1"/>
</dbReference>
<dbReference type="GO" id="GO:0007155">
    <property type="term" value="P:cell adhesion"/>
    <property type="evidence" value="ECO:0007669"/>
    <property type="project" value="UniProtKB-KW"/>
</dbReference>
<evidence type="ECO:0000256" key="11">
    <source>
        <dbReference type="SAM" id="SignalP"/>
    </source>
</evidence>
<dbReference type="SMART" id="SM00181">
    <property type="entry name" value="EGF"/>
    <property type="match status" value="3"/>
</dbReference>
<dbReference type="InterPro" id="IPR000742">
    <property type="entry name" value="EGF"/>
</dbReference>
<keyword evidence="8" id="KW-0325">Glycoprotein</keyword>
<evidence type="ECO:0000256" key="4">
    <source>
        <dbReference type="ARBA" id="ARBA00022737"/>
    </source>
</evidence>
<dbReference type="SUPFAM" id="SSF49899">
    <property type="entry name" value="Concanavalin A-like lectins/glucanases"/>
    <property type="match status" value="1"/>
</dbReference>
<feature type="domain" description="EGF-like" evidence="12">
    <location>
        <begin position="147"/>
        <end position="189"/>
    </location>
</feature>
<comment type="caution">
    <text evidence="14">The sequence shown here is derived from an EMBL/GenBank/DDBJ whole genome shotgun (WGS) entry which is preliminary data.</text>
</comment>
<feature type="disulfide bond" evidence="9">
    <location>
        <begin position="158"/>
        <end position="175"/>
    </location>
</feature>
<feature type="chain" id="PRO_5043653119" evidence="11">
    <location>
        <begin position="29"/>
        <end position="677"/>
    </location>
</feature>
<dbReference type="InterPro" id="IPR003367">
    <property type="entry name" value="Thrombospondin_3-like_rpt"/>
</dbReference>
<dbReference type="Pfam" id="PF07645">
    <property type="entry name" value="EGF_CA"/>
    <property type="match status" value="2"/>
</dbReference>
<dbReference type="SUPFAM" id="SSF57196">
    <property type="entry name" value="EGF/Laminin"/>
    <property type="match status" value="2"/>
</dbReference>
<dbReference type="PROSITE" id="PS01186">
    <property type="entry name" value="EGF_2"/>
    <property type="match status" value="1"/>
</dbReference>
<evidence type="ECO:0000256" key="10">
    <source>
        <dbReference type="PROSITE-ProRule" id="PRU00634"/>
    </source>
</evidence>
<dbReference type="PANTHER" id="PTHR10199">
    <property type="entry name" value="THROMBOSPONDIN"/>
    <property type="match status" value="1"/>
</dbReference>
<feature type="repeat" description="TSP type-3" evidence="10">
    <location>
        <begin position="226"/>
        <end position="261"/>
    </location>
</feature>
<dbReference type="InterPro" id="IPR013320">
    <property type="entry name" value="ConA-like_dom_sf"/>
</dbReference>
<organism evidence="14 15">
    <name type="scientific">Oopsacas minuta</name>
    <dbReference type="NCBI Taxonomy" id="111878"/>
    <lineage>
        <taxon>Eukaryota</taxon>
        <taxon>Metazoa</taxon>
        <taxon>Porifera</taxon>
        <taxon>Hexactinellida</taxon>
        <taxon>Hexasterophora</taxon>
        <taxon>Lyssacinosida</taxon>
        <taxon>Leucopsacidae</taxon>
        <taxon>Oopsacas</taxon>
    </lineage>
</organism>
<evidence type="ECO:0000256" key="5">
    <source>
        <dbReference type="ARBA" id="ARBA00022837"/>
    </source>
</evidence>
<dbReference type="Pfam" id="PF02412">
    <property type="entry name" value="TSP_3"/>
    <property type="match status" value="6"/>
</dbReference>
<dbReference type="SMART" id="SM00179">
    <property type="entry name" value="EGF_CA"/>
    <property type="match status" value="2"/>
</dbReference>
<reference evidence="14 15" key="1">
    <citation type="journal article" date="2023" name="BMC Biol.">
        <title>The compact genome of the sponge Oopsacas minuta (Hexactinellida) is lacking key metazoan core genes.</title>
        <authorList>
            <person name="Santini S."/>
            <person name="Schenkelaars Q."/>
            <person name="Jourda C."/>
            <person name="Duchesne M."/>
            <person name="Belahbib H."/>
            <person name="Rocher C."/>
            <person name="Selva M."/>
            <person name="Riesgo A."/>
            <person name="Vervoort M."/>
            <person name="Leys S.P."/>
            <person name="Kodjabachian L."/>
            <person name="Le Bivic A."/>
            <person name="Borchiellini C."/>
            <person name="Claverie J.M."/>
            <person name="Renard E."/>
        </authorList>
    </citation>
    <scope>NUCLEOTIDE SEQUENCE [LARGE SCALE GENOMIC DNA]</scope>
    <source>
        <strain evidence="14">SPO-2</strain>
    </source>
</reference>
<dbReference type="InterPro" id="IPR028974">
    <property type="entry name" value="TSP_type-3_rpt"/>
</dbReference>
<protein>
    <submittedName>
        <fullName evidence="14">Cartilage oligomeric matrix protein</fullName>
    </submittedName>
</protein>
<evidence type="ECO:0000256" key="9">
    <source>
        <dbReference type="PROSITE-ProRule" id="PRU00076"/>
    </source>
</evidence>
<dbReference type="PROSITE" id="PS51236">
    <property type="entry name" value="TSP_CTER"/>
    <property type="match status" value="1"/>
</dbReference>
<keyword evidence="5 10" id="KW-0106">Calcium</keyword>
<evidence type="ECO:0000259" key="13">
    <source>
        <dbReference type="PROSITE" id="PS51236"/>
    </source>
</evidence>
<dbReference type="PROSITE" id="PS01187">
    <property type="entry name" value="EGF_CA"/>
    <property type="match status" value="1"/>
</dbReference>
<feature type="domain" description="TSP C-terminal" evidence="13">
    <location>
        <begin position="464"/>
        <end position="677"/>
    </location>
</feature>
<dbReference type="Gene3D" id="4.10.1080.10">
    <property type="entry name" value="TSP type-3 repeat"/>
    <property type="match status" value="2"/>
</dbReference>
<dbReference type="SUPFAM" id="SSF103647">
    <property type="entry name" value="TSP type-3 repeat"/>
    <property type="match status" value="2"/>
</dbReference>
<evidence type="ECO:0000313" key="14">
    <source>
        <dbReference type="EMBL" id="KAI6653689.1"/>
    </source>
</evidence>
<feature type="signal peptide" evidence="11">
    <location>
        <begin position="1"/>
        <end position="28"/>
    </location>
</feature>
<dbReference type="CDD" id="cd00054">
    <property type="entry name" value="EGF_CA"/>
    <property type="match status" value="1"/>
</dbReference>
<dbReference type="FunFam" id="4.10.1080.10:FF:000001">
    <property type="entry name" value="Thrombospondin 3"/>
    <property type="match status" value="1"/>
</dbReference>
<dbReference type="InterPro" id="IPR008859">
    <property type="entry name" value="Thrombospondin_C"/>
</dbReference>
<keyword evidence="3 11" id="KW-0732">Signal</keyword>
<keyword evidence="6" id="KW-0130">Cell adhesion</keyword>
<keyword evidence="15" id="KW-1185">Reference proteome</keyword>
<keyword evidence="4" id="KW-0677">Repeat</keyword>
<dbReference type="Proteomes" id="UP001165289">
    <property type="component" value="Unassembled WGS sequence"/>
</dbReference>
<evidence type="ECO:0000313" key="15">
    <source>
        <dbReference type="Proteomes" id="UP001165289"/>
    </source>
</evidence>
<dbReference type="Pfam" id="PF05735">
    <property type="entry name" value="TSP_C"/>
    <property type="match status" value="1"/>
</dbReference>
<dbReference type="InterPro" id="IPR049883">
    <property type="entry name" value="NOTCH1_EGF-like"/>
</dbReference>
<comment type="caution">
    <text evidence="9">Lacks conserved residue(s) required for the propagation of feature annotation.</text>
</comment>
<keyword evidence="7 9" id="KW-1015">Disulfide bond</keyword>
<dbReference type="PANTHER" id="PTHR10199:SF100">
    <property type="entry name" value="THROMBOSPONDIN, ISOFORM A"/>
    <property type="match status" value="1"/>
</dbReference>
<sequence length="677" mass="74770">MARINSDTSSKVIICFVLIIQCIVNINSQDIFDCEPGLRGPGSNGIECKDLDECMFEPCVKDLTTCTNFHGSYMCDPCPVGYIGDAVIGSGEDEAVNKQVCEEVDECTQEDEPCGMNRICTNTIGSFACGGCLPGYRPVIPGDDCTLLNMCLAGLHDCDTLGGSCISLGATAFRCQCFRGYIGNGKECQEDSDGDRIPNSNLTYCSDTSRTCRQDNCPYVYNPSQNDADNDGVGDACDRDLDNDGAEDDIDNCLTDYNPSQLDADGDGLGDECDNCLDISNPDQLDLDRDGVGNVCDIDPDGDSHEENLDNCPFFSNYFQTDADGDFIGDFCDNCIYTINSLQVDVDLDGIGDECQNEEFYQGDRDRDGIRDNVDNCFTRPNADQADADFDGIGDACVTDRDGDGIADYIDACPSLYSIAVYPYIYSGNPSDCYGDQDGDGVPDKEDACPYNMDIGKTHFKPYANPIIATIDTEDPSIPTPVWDIDTLGRSATQSAASRATILLSPHRFNCVNFGGSVRVRGGNNNYIGFVYSFQSVRKYYLAMWKNRLSYLDSYDNSRRIAAPHGFHVKLINTEVDDSGIVSDALWDPESTTDVTTVLRPVHRWDYAWQRDYKYTFTIYHDPSSCTARITVFDYYYIVADSGLIYDCTLKGGRVGMFSMLQDNVEWRDLKYQCVDD</sequence>
<keyword evidence="2 9" id="KW-0245">EGF-like domain</keyword>
<dbReference type="InterPro" id="IPR018097">
    <property type="entry name" value="EGF_Ca-bd_CS"/>
</dbReference>
<evidence type="ECO:0000256" key="7">
    <source>
        <dbReference type="ARBA" id="ARBA00023157"/>
    </source>
</evidence>
<dbReference type="InterPro" id="IPR017897">
    <property type="entry name" value="Thrombospondin_3_rpt"/>
</dbReference>
<proteinExistence type="inferred from homology"/>
<dbReference type="InterPro" id="IPR001881">
    <property type="entry name" value="EGF-like_Ca-bd_dom"/>
</dbReference>
<accession>A0AAV7JZE5</accession>
<evidence type="ECO:0000256" key="6">
    <source>
        <dbReference type="ARBA" id="ARBA00022889"/>
    </source>
</evidence>
<evidence type="ECO:0000256" key="8">
    <source>
        <dbReference type="ARBA" id="ARBA00023180"/>
    </source>
</evidence>
<dbReference type="Gene3D" id="2.60.120.200">
    <property type="match status" value="1"/>
</dbReference>
<dbReference type="GO" id="GO:0005509">
    <property type="term" value="F:calcium ion binding"/>
    <property type="evidence" value="ECO:0007669"/>
    <property type="project" value="UniProtKB-UniRule"/>
</dbReference>
<dbReference type="Gene3D" id="2.10.25.10">
    <property type="entry name" value="Laminin"/>
    <property type="match status" value="3"/>
</dbReference>
<dbReference type="PROSITE" id="PS50026">
    <property type="entry name" value="EGF_3"/>
    <property type="match status" value="1"/>
</dbReference>
<name>A0AAV7JZE5_9METZ</name>
<dbReference type="EMBL" id="JAKMXF010000255">
    <property type="protein sequence ID" value="KAI6653689.1"/>
    <property type="molecule type" value="Genomic_DNA"/>
</dbReference>
<comment type="similarity">
    <text evidence="1">Belongs to the thrombospondin family.</text>
</comment>
<dbReference type="AlphaFoldDB" id="A0AAV7JZE5"/>